<name>A0AA96CWL5_9BACT</name>
<dbReference type="AlphaFoldDB" id="A0AA96CWL5"/>
<dbReference type="EMBL" id="CP134846">
    <property type="protein sequence ID" value="WNL16993.1"/>
    <property type="molecule type" value="Genomic_DNA"/>
</dbReference>
<accession>A0AA96CWL5</accession>
<gene>
    <name evidence="1" type="ORF">RJG54_00945</name>
</gene>
<protein>
    <submittedName>
        <fullName evidence="1">Uncharacterized protein</fullName>
    </submittedName>
</protein>
<reference evidence="1" key="1">
    <citation type="submission" date="2023-09" db="EMBL/GenBank/DDBJ databases">
        <title>Arcobacter tbilisiensis sp. nov. isolated from chicken meat in Tbilisi, Georgia.</title>
        <authorList>
            <person name="Matthias R."/>
            <person name="Zautner A.E."/>
        </authorList>
    </citation>
    <scope>NUCLEOTIDE SEQUENCE</scope>
    <source>
        <strain evidence="1">LEO 107</strain>
    </source>
</reference>
<proteinExistence type="predicted"/>
<evidence type="ECO:0000313" key="1">
    <source>
        <dbReference type="EMBL" id="WNL16993.1"/>
    </source>
</evidence>
<sequence length="65" mass="7547">MTAPKQLVKKIVDSLPEDTSYDEILKELAFNKMIQKGLKDSKEGKVISNKEMKKEFNRGKYKLDQ</sequence>
<organism evidence="1">
    <name type="scientific">Arcobacter sp. AZ-2023</name>
    <dbReference type="NCBI Taxonomy" id="3074453"/>
    <lineage>
        <taxon>Bacteria</taxon>
        <taxon>Pseudomonadati</taxon>
        <taxon>Campylobacterota</taxon>
        <taxon>Epsilonproteobacteria</taxon>
        <taxon>Campylobacterales</taxon>
        <taxon>Arcobacteraceae</taxon>
        <taxon>Arcobacter</taxon>
    </lineage>
</organism>